<evidence type="ECO:0000313" key="8">
    <source>
        <dbReference type="EMBL" id="QBG36475.1"/>
    </source>
</evidence>
<dbReference type="OrthoDB" id="9810598at2"/>
<evidence type="ECO:0000259" key="7">
    <source>
        <dbReference type="Pfam" id="PF01545"/>
    </source>
</evidence>
<feature type="transmembrane region" description="Helical" evidence="6">
    <location>
        <begin position="43"/>
        <end position="60"/>
    </location>
</feature>
<evidence type="ECO:0000256" key="6">
    <source>
        <dbReference type="SAM" id="Phobius"/>
    </source>
</evidence>
<keyword evidence="4 6" id="KW-1133">Transmembrane helix</keyword>
<gene>
    <name evidence="8" type="ORF">EMK97_12475</name>
</gene>
<dbReference type="PANTHER" id="PTHR43840">
    <property type="entry name" value="MITOCHONDRIAL METAL TRANSPORTER 1-RELATED"/>
    <property type="match status" value="1"/>
</dbReference>
<dbReference type="InterPro" id="IPR027469">
    <property type="entry name" value="Cation_efflux_TMD_sf"/>
</dbReference>
<evidence type="ECO:0000256" key="2">
    <source>
        <dbReference type="ARBA" id="ARBA00022448"/>
    </source>
</evidence>
<dbReference type="AlphaFoldDB" id="A0A4P6PA62"/>
<dbReference type="Gene3D" id="1.20.1510.10">
    <property type="entry name" value="Cation efflux protein transmembrane domain"/>
    <property type="match status" value="1"/>
</dbReference>
<keyword evidence="5 6" id="KW-0472">Membrane</keyword>
<evidence type="ECO:0000256" key="1">
    <source>
        <dbReference type="ARBA" id="ARBA00004141"/>
    </source>
</evidence>
<dbReference type="KEGG" id="lsd:EMK97_12475"/>
<evidence type="ECO:0000256" key="5">
    <source>
        <dbReference type="ARBA" id="ARBA00023136"/>
    </source>
</evidence>
<evidence type="ECO:0000256" key="3">
    <source>
        <dbReference type="ARBA" id="ARBA00022692"/>
    </source>
</evidence>
<feature type="transmembrane region" description="Helical" evidence="6">
    <location>
        <begin position="119"/>
        <end position="139"/>
    </location>
</feature>
<dbReference type="InterPro" id="IPR058533">
    <property type="entry name" value="Cation_efflux_TM"/>
</dbReference>
<dbReference type="GO" id="GO:0016020">
    <property type="term" value="C:membrane"/>
    <property type="evidence" value="ECO:0007669"/>
    <property type="project" value="UniProtKB-SubCell"/>
</dbReference>
<comment type="subcellular location">
    <subcellularLocation>
        <location evidence="1">Membrane</location>
        <topology evidence="1">Multi-pass membrane protein</topology>
    </subcellularLocation>
</comment>
<name>A0A4P6PA62_9GAMM</name>
<evidence type="ECO:0000256" key="4">
    <source>
        <dbReference type="ARBA" id="ARBA00022989"/>
    </source>
</evidence>
<reference evidence="8 9" key="1">
    <citation type="submission" date="2018-12" db="EMBL/GenBank/DDBJ databases">
        <title>Complete genome of Litorilituus sediminis.</title>
        <authorList>
            <person name="Liu A."/>
            <person name="Rong J."/>
        </authorList>
    </citation>
    <scope>NUCLEOTIDE SEQUENCE [LARGE SCALE GENOMIC DNA]</scope>
    <source>
        <strain evidence="8 9">JCM 17549</strain>
    </source>
</reference>
<dbReference type="InterPro" id="IPR050291">
    <property type="entry name" value="CDF_Transporter"/>
</dbReference>
<evidence type="ECO:0000313" key="9">
    <source>
        <dbReference type="Proteomes" id="UP000290244"/>
    </source>
</evidence>
<feature type="transmembrane region" description="Helical" evidence="6">
    <location>
        <begin position="81"/>
        <end position="99"/>
    </location>
</feature>
<proteinExistence type="predicted"/>
<feature type="transmembrane region" description="Helical" evidence="6">
    <location>
        <begin position="186"/>
        <end position="204"/>
    </location>
</feature>
<dbReference type="GO" id="GO:0006829">
    <property type="term" value="P:zinc ion transport"/>
    <property type="evidence" value="ECO:0007669"/>
    <property type="project" value="UniProtKB-KW"/>
</dbReference>
<dbReference type="Pfam" id="PF01545">
    <property type="entry name" value="Cation_efflux"/>
    <property type="match status" value="1"/>
</dbReference>
<dbReference type="SUPFAM" id="SSF161111">
    <property type="entry name" value="Cation efflux protein transmembrane domain-like"/>
    <property type="match status" value="1"/>
</dbReference>
<feature type="transmembrane region" description="Helical" evidence="6">
    <location>
        <begin position="12"/>
        <end position="31"/>
    </location>
</feature>
<protein>
    <submittedName>
        <fullName evidence="8">Cation transporter</fullName>
    </submittedName>
</protein>
<keyword evidence="9" id="KW-1185">Reference proteome</keyword>
<dbReference type="GO" id="GO:0006826">
    <property type="term" value="P:iron ion transport"/>
    <property type="evidence" value="ECO:0007669"/>
    <property type="project" value="UniProtKB-KW"/>
</dbReference>
<dbReference type="RefSeq" id="WP_130602658.1">
    <property type="nucleotide sequence ID" value="NZ_CP034759.1"/>
</dbReference>
<dbReference type="EMBL" id="CP034759">
    <property type="protein sequence ID" value="QBG36475.1"/>
    <property type="molecule type" value="Genomic_DNA"/>
</dbReference>
<sequence>MKHSNVEQTALWFAAIINLVMAFCGWLAFYYSNAQAILLDGNYSFIAFIVTLIAIRISAIKAKRTKTFPYGQYVYESLFSLSKGIMIIGVLSMALTSNISRIFHYINGEQLSALNTDIILIYAVAMVVLCAGLGLFCQYQNKKINYTSSILRAEFAGAKIDGAMSLALGLALYAISFVAIEGSFGFLHYIGDAILVSILVLLLSKEPFVLVRDSFVELAGGTLQNQQDREHIEAVLNQHFKQEQLIKDSFISKTGSSYLIAVYISGKTLEAMGQQKLNDIQTQVKAALNKRYPNTILEIILT</sequence>
<accession>A0A4P6PA62</accession>
<keyword evidence="2" id="KW-0813">Transport</keyword>
<dbReference type="PANTHER" id="PTHR43840:SF15">
    <property type="entry name" value="MITOCHONDRIAL METAL TRANSPORTER 1-RELATED"/>
    <property type="match status" value="1"/>
</dbReference>
<feature type="transmembrane region" description="Helical" evidence="6">
    <location>
        <begin position="160"/>
        <end position="180"/>
    </location>
</feature>
<dbReference type="GO" id="GO:0008324">
    <property type="term" value="F:monoatomic cation transmembrane transporter activity"/>
    <property type="evidence" value="ECO:0007669"/>
    <property type="project" value="InterPro"/>
</dbReference>
<dbReference type="Proteomes" id="UP000290244">
    <property type="component" value="Chromosome"/>
</dbReference>
<organism evidence="8 9">
    <name type="scientific">Litorilituus sediminis</name>
    <dbReference type="NCBI Taxonomy" id="718192"/>
    <lineage>
        <taxon>Bacteria</taxon>
        <taxon>Pseudomonadati</taxon>
        <taxon>Pseudomonadota</taxon>
        <taxon>Gammaproteobacteria</taxon>
        <taxon>Alteromonadales</taxon>
        <taxon>Colwelliaceae</taxon>
        <taxon>Litorilituus</taxon>
    </lineage>
</organism>
<keyword evidence="3 6" id="KW-0812">Transmembrane</keyword>
<feature type="domain" description="Cation efflux protein transmembrane" evidence="7">
    <location>
        <begin position="11"/>
        <end position="218"/>
    </location>
</feature>